<evidence type="ECO:0000313" key="3">
    <source>
        <dbReference type="EMBL" id="MEQ2553659.1"/>
    </source>
</evidence>
<keyword evidence="4" id="KW-1185">Reference proteome</keyword>
<dbReference type="PANTHER" id="PTHR46558">
    <property type="entry name" value="TRACRIPTIONAL REGULATORY PROTEIN-RELATED-RELATED"/>
    <property type="match status" value="1"/>
</dbReference>
<dbReference type="PANTHER" id="PTHR46558:SF4">
    <property type="entry name" value="DNA-BIDING PHAGE PROTEIN"/>
    <property type="match status" value="1"/>
</dbReference>
<keyword evidence="1" id="KW-0238">DNA-binding</keyword>
<comment type="caution">
    <text evidence="3">The sequence shown here is derived from an EMBL/GenBank/DDBJ whole genome shotgun (WGS) entry which is preliminary data.</text>
</comment>
<dbReference type="EMBL" id="JBBMFS010000001">
    <property type="protein sequence ID" value="MEQ2553659.1"/>
    <property type="molecule type" value="Genomic_DNA"/>
</dbReference>
<protein>
    <submittedName>
        <fullName evidence="3">Helix-turn-helix transcriptional regulator</fullName>
    </submittedName>
</protein>
<evidence type="ECO:0000259" key="2">
    <source>
        <dbReference type="PROSITE" id="PS50943"/>
    </source>
</evidence>
<evidence type="ECO:0000313" key="4">
    <source>
        <dbReference type="Proteomes" id="UP001546774"/>
    </source>
</evidence>
<dbReference type="PROSITE" id="PS50943">
    <property type="entry name" value="HTH_CROC1"/>
    <property type="match status" value="1"/>
</dbReference>
<organism evidence="3 4">
    <name type="scientific">Lachnospira intestinalis</name>
    <dbReference type="NCBI Taxonomy" id="3133158"/>
    <lineage>
        <taxon>Bacteria</taxon>
        <taxon>Bacillati</taxon>
        <taxon>Bacillota</taxon>
        <taxon>Clostridia</taxon>
        <taxon>Lachnospirales</taxon>
        <taxon>Lachnospiraceae</taxon>
        <taxon>Lachnospira</taxon>
    </lineage>
</organism>
<dbReference type="Pfam" id="PF12844">
    <property type="entry name" value="HTH_19"/>
    <property type="match status" value="1"/>
</dbReference>
<dbReference type="Gene3D" id="1.10.260.40">
    <property type="entry name" value="lambda repressor-like DNA-binding domains"/>
    <property type="match status" value="1"/>
</dbReference>
<gene>
    <name evidence="3" type="ORF">WMO37_01335</name>
</gene>
<feature type="domain" description="HTH cro/C1-type" evidence="2">
    <location>
        <begin position="5"/>
        <end position="59"/>
    </location>
</feature>
<reference evidence="3" key="1">
    <citation type="submission" date="2024-03" db="EMBL/GenBank/DDBJ databases">
        <title>Human intestinal bacterial collection.</title>
        <authorList>
            <person name="Pauvert C."/>
            <person name="Hitch T.C.A."/>
            <person name="Clavel T."/>
        </authorList>
    </citation>
    <scope>NUCLEOTIDE SEQUENCE [LARGE SCALE GENOMIC DNA]</scope>
    <source>
        <strain evidence="3">CLA-AA-H89B</strain>
    </source>
</reference>
<name>A0ABV1H1Y2_9FIRM</name>
<accession>A0ABV1H1Y2</accession>
<dbReference type="Proteomes" id="UP001546774">
    <property type="component" value="Unassembled WGS sequence"/>
</dbReference>
<evidence type="ECO:0000256" key="1">
    <source>
        <dbReference type="ARBA" id="ARBA00023125"/>
    </source>
</evidence>
<proteinExistence type="predicted"/>
<dbReference type="SUPFAM" id="SSF47413">
    <property type="entry name" value="lambda repressor-like DNA-binding domains"/>
    <property type="match status" value="1"/>
</dbReference>
<dbReference type="InterPro" id="IPR010982">
    <property type="entry name" value="Lambda_DNA-bd_dom_sf"/>
</dbReference>
<dbReference type="SMART" id="SM00530">
    <property type="entry name" value="HTH_XRE"/>
    <property type="match status" value="1"/>
</dbReference>
<sequence length="121" mass="14039">MNNRIKEIRSHFNLTQQEFADKIKVKRNTVATYEMGRSVPSDSAIALICKEFSVNEYWLRTGDGEPFVKKTKDEEIAEMFADIQAAGEKSFKYRLIAALRKLDEKDWDSLEKLVDSMVQDK</sequence>
<dbReference type="InterPro" id="IPR001387">
    <property type="entry name" value="Cro/C1-type_HTH"/>
</dbReference>
<dbReference type="CDD" id="cd00093">
    <property type="entry name" value="HTH_XRE"/>
    <property type="match status" value="1"/>
</dbReference>